<dbReference type="Proteomes" id="UP000499080">
    <property type="component" value="Unassembled WGS sequence"/>
</dbReference>
<dbReference type="PANTHER" id="PTHR37984">
    <property type="entry name" value="PROTEIN CBG26694"/>
    <property type="match status" value="1"/>
</dbReference>
<dbReference type="InterPro" id="IPR012337">
    <property type="entry name" value="RNaseH-like_sf"/>
</dbReference>
<keyword evidence="4" id="KW-1185">Reference proteome</keyword>
<dbReference type="PANTHER" id="PTHR37984:SF15">
    <property type="entry name" value="INTEGRASE CATALYTIC DOMAIN-CONTAINING PROTEIN"/>
    <property type="match status" value="1"/>
</dbReference>
<dbReference type="InterPro" id="IPR001584">
    <property type="entry name" value="Integrase_cat-core"/>
</dbReference>
<dbReference type="EC" id="2.7.7.49" evidence="1"/>
<accession>A0A4Y2C310</accession>
<evidence type="ECO:0000256" key="1">
    <source>
        <dbReference type="ARBA" id="ARBA00012493"/>
    </source>
</evidence>
<dbReference type="Gene3D" id="3.30.420.10">
    <property type="entry name" value="Ribonuclease H-like superfamily/Ribonuclease H"/>
    <property type="match status" value="1"/>
</dbReference>
<dbReference type="Gene3D" id="1.10.340.70">
    <property type="match status" value="1"/>
</dbReference>
<dbReference type="GO" id="GO:0015074">
    <property type="term" value="P:DNA integration"/>
    <property type="evidence" value="ECO:0007669"/>
    <property type="project" value="InterPro"/>
</dbReference>
<reference evidence="3 4" key="1">
    <citation type="journal article" date="2019" name="Sci. Rep.">
        <title>Orb-weaving spider Araneus ventricosus genome elucidates the spidroin gene catalogue.</title>
        <authorList>
            <person name="Kono N."/>
            <person name="Nakamura H."/>
            <person name="Ohtoshi R."/>
            <person name="Moran D.A.P."/>
            <person name="Shinohara A."/>
            <person name="Yoshida Y."/>
            <person name="Fujiwara M."/>
            <person name="Mori M."/>
            <person name="Tomita M."/>
            <person name="Arakawa K."/>
        </authorList>
    </citation>
    <scope>NUCLEOTIDE SEQUENCE [LARGE SCALE GENOMIC DNA]</scope>
</reference>
<dbReference type="EMBL" id="BGPR01000142">
    <property type="protein sequence ID" value="GBL98812.1"/>
    <property type="molecule type" value="Genomic_DNA"/>
</dbReference>
<dbReference type="GO" id="GO:0003964">
    <property type="term" value="F:RNA-directed DNA polymerase activity"/>
    <property type="evidence" value="ECO:0007669"/>
    <property type="project" value="UniProtKB-EC"/>
</dbReference>
<dbReference type="SUPFAM" id="SSF53098">
    <property type="entry name" value="Ribonuclease H-like"/>
    <property type="match status" value="1"/>
</dbReference>
<protein>
    <recommendedName>
        <fullName evidence="1">RNA-directed DNA polymerase</fullName>
        <ecNumber evidence="1">2.7.7.49</ecNumber>
    </recommendedName>
</protein>
<dbReference type="InterPro" id="IPR050951">
    <property type="entry name" value="Retrovirus_Pol_polyprotein"/>
</dbReference>
<dbReference type="InterPro" id="IPR041588">
    <property type="entry name" value="Integrase_H2C2"/>
</dbReference>
<dbReference type="InterPro" id="IPR036397">
    <property type="entry name" value="RNaseH_sf"/>
</dbReference>
<evidence type="ECO:0000313" key="3">
    <source>
        <dbReference type="EMBL" id="GBL98812.1"/>
    </source>
</evidence>
<evidence type="ECO:0000313" key="4">
    <source>
        <dbReference type="Proteomes" id="UP000499080"/>
    </source>
</evidence>
<sequence length="329" mass="38331">MLSDKSRRKQALDNSDTLITLVNFRPTSNTLKEKKMLLRILYQGLQLSIHRLLLTTKRWLRSKKTDAELQEFLSYPDKTNLKLQPMYYQDSNLYCDTSLGILRPFVPRSFRKIIFNTFHGISHPGIRSTQRLLSTKVVWPFMKKDIAMWARSCLECQRNKVSRHIRSPLGSFQLPSPRFEHIHVDIVGRLPPSRGYSYCLTCIDRFTRWPEAFPIQDITAETVARTLYENWICHFGAPSKITTDQGKQFESHLFKSLAALLGTETIRTSPYRPSSNGIIERIHRNLKSSIRWMPRRPRMGGCTSYGINGMESNLQRRPRSYSCTTNLRN</sequence>
<proteinExistence type="predicted"/>
<evidence type="ECO:0000259" key="2">
    <source>
        <dbReference type="PROSITE" id="PS50994"/>
    </source>
</evidence>
<organism evidence="3 4">
    <name type="scientific">Araneus ventricosus</name>
    <name type="common">Orbweaver spider</name>
    <name type="synonym">Epeira ventricosa</name>
    <dbReference type="NCBI Taxonomy" id="182803"/>
    <lineage>
        <taxon>Eukaryota</taxon>
        <taxon>Metazoa</taxon>
        <taxon>Ecdysozoa</taxon>
        <taxon>Arthropoda</taxon>
        <taxon>Chelicerata</taxon>
        <taxon>Arachnida</taxon>
        <taxon>Araneae</taxon>
        <taxon>Araneomorphae</taxon>
        <taxon>Entelegynae</taxon>
        <taxon>Araneoidea</taxon>
        <taxon>Araneidae</taxon>
        <taxon>Araneus</taxon>
    </lineage>
</organism>
<dbReference type="Pfam" id="PF17921">
    <property type="entry name" value="Integrase_H2C2"/>
    <property type="match status" value="1"/>
</dbReference>
<dbReference type="OrthoDB" id="6431229at2759"/>
<dbReference type="GO" id="GO:0003676">
    <property type="term" value="F:nucleic acid binding"/>
    <property type="evidence" value="ECO:0007669"/>
    <property type="project" value="InterPro"/>
</dbReference>
<dbReference type="Pfam" id="PF00665">
    <property type="entry name" value="rve"/>
    <property type="match status" value="1"/>
</dbReference>
<gene>
    <name evidence="3" type="primary">pol_354</name>
    <name evidence="3" type="ORF">AVEN_8686_1</name>
</gene>
<comment type="caution">
    <text evidence="3">The sequence shown here is derived from an EMBL/GenBank/DDBJ whole genome shotgun (WGS) entry which is preliminary data.</text>
</comment>
<name>A0A4Y2C310_ARAVE</name>
<dbReference type="AlphaFoldDB" id="A0A4Y2C310"/>
<dbReference type="PROSITE" id="PS50994">
    <property type="entry name" value="INTEGRASE"/>
    <property type="match status" value="1"/>
</dbReference>
<feature type="domain" description="Integrase catalytic" evidence="2">
    <location>
        <begin position="173"/>
        <end position="329"/>
    </location>
</feature>